<name>A0A3P5X1J0_9RHOB</name>
<reference evidence="2 3" key="1">
    <citation type="submission" date="2018-11" db="EMBL/GenBank/DDBJ databases">
        <authorList>
            <person name="Criscuolo A."/>
        </authorList>
    </citation>
    <scope>NUCLEOTIDE SEQUENCE [LARGE SCALE GENOMIC DNA]</scope>
    <source>
        <strain evidence="2">ACIP111625</strain>
    </source>
</reference>
<protein>
    <recommendedName>
        <fullName evidence="4">Trypsin</fullName>
    </recommendedName>
</protein>
<dbReference type="RefSeq" id="WP_124085637.1">
    <property type="nucleotide sequence ID" value="NZ_UXAW01000051.1"/>
</dbReference>
<evidence type="ECO:0000313" key="2">
    <source>
        <dbReference type="EMBL" id="VDC24476.1"/>
    </source>
</evidence>
<keyword evidence="1" id="KW-0732">Signal</keyword>
<dbReference type="OrthoDB" id="7823185at2"/>
<accession>A0A3P5X1J0</accession>
<gene>
    <name evidence="2" type="ORF">XINFAN_01209</name>
</gene>
<organism evidence="2 3">
    <name type="scientific">Pseudogemmobacter humi</name>
    <dbReference type="NCBI Taxonomy" id="2483812"/>
    <lineage>
        <taxon>Bacteria</taxon>
        <taxon>Pseudomonadati</taxon>
        <taxon>Pseudomonadota</taxon>
        <taxon>Alphaproteobacteria</taxon>
        <taxon>Rhodobacterales</taxon>
        <taxon>Paracoccaceae</taxon>
        <taxon>Pseudogemmobacter</taxon>
    </lineage>
</organism>
<sequence>MRRVLLVLALVLAAPARAAWFTDNGDREALTVLRDKPAAGLSATEVALLTAANRTGWIDIPACGWGSNAVLVNVGGVDYAITSLHLLVARLPGDVHCEPDDPALFYPYAAYRGPGDPALRELSRVTVELEPMPVNFTRSGVAMPWVQDWVAYRLTRPVSDEIMPEGTWGAGQPRGAMQWSSRQHSAGPVWVLGYDGRFHRENGWQFSWQECGQRRQRFGMAVIYFSCDISPGASSSPIMVMEAGEMTLQGIVSASMEPWIGTDTALPESALFWNLGTASEGMQRRLEHHAAP</sequence>
<feature type="signal peptide" evidence="1">
    <location>
        <begin position="1"/>
        <end position="18"/>
    </location>
</feature>
<dbReference type="AlphaFoldDB" id="A0A3P5X1J0"/>
<evidence type="ECO:0008006" key="4">
    <source>
        <dbReference type="Google" id="ProtNLM"/>
    </source>
</evidence>
<dbReference type="Proteomes" id="UP000277498">
    <property type="component" value="Unassembled WGS sequence"/>
</dbReference>
<keyword evidence="3" id="KW-1185">Reference proteome</keyword>
<evidence type="ECO:0000313" key="3">
    <source>
        <dbReference type="Proteomes" id="UP000277498"/>
    </source>
</evidence>
<feature type="chain" id="PRO_5018151950" description="Trypsin" evidence="1">
    <location>
        <begin position="19"/>
        <end position="292"/>
    </location>
</feature>
<proteinExistence type="predicted"/>
<evidence type="ECO:0000256" key="1">
    <source>
        <dbReference type="SAM" id="SignalP"/>
    </source>
</evidence>
<dbReference type="EMBL" id="UXAW01000051">
    <property type="protein sequence ID" value="VDC24476.1"/>
    <property type="molecule type" value="Genomic_DNA"/>
</dbReference>